<dbReference type="InterPro" id="IPR002068">
    <property type="entry name" value="A-crystallin/Hsp20_dom"/>
</dbReference>
<dbReference type="OrthoDB" id="9814487at2"/>
<dbReference type="PANTHER" id="PTHR11527">
    <property type="entry name" value="HEAT-SHOCK PROTEIN 20 FAMILY MEMBER"/>
    <property type="match status" value="1"/>
</dbReference>
<accession>A0A2W7RSI8</accession>
<evidence type="ECO:0000256" key="1">
    <source>
        <dbReference type="PROSITE-ProRule" id="PRU00285"/>
    </source>
</evidence>
<comment type="similarity">
    <text evidence="1 2">Belongs to the small heat shock protein (HSP20) family.</text>
</comment>
<reference evidence="4 5" key="1">
    <citation type="submission" date="2018-06" db="EMBL/GenBank/DDBJ databases">
        <title>Genomic Encyclopedia of Archaeal and Bacterial Type Strains, Phase II (KMG-II): from individual species to whole genera.</title>
        <authorList>
            <person name="Goeker M."/>
        </authorList>
    </citation>
    <scope>NUCLEOTIDE SEQUENCE [LARGE SCALE GENOMIC DNA]</scope>
    <source>
        <strain evidence="4 5">DSM 23241</strain>
    </source>
</reference>
<evidence type="ECO:0000313" key="4">
    <source>
        <dbReference type="EMBL" id="PZX61856.1"/>
    </source>
</evidence>
<dbReference type="InterPro" id="IPR031107">
    <property type="entry name" value="Small_HSP"/>
</dbReference>
<dbReference type="CDD" id="cd06464">
    <property type="entry name" value="ACD_sHsps-like"/>
    <property type="match status" value="1"/>
</dbReference>
<name>A0A2W7RSI8_9BACT</name>
<feature type="domain" description="SHSP" evidence="3">
    <location>
        <begin position="34"/>
        <end position="147"/>
    </location>
</feature>
<evidence type="ECO:0000256" key="2">
    <source>
        <dbReference type="RuleBase" id="RU003616"/>
    </source>
</evidence>
<evidence type="ECO:0000259" key="3">
    <source>
        <dbReference type="PROSITE" id="PS01031"/>
    </source>
</evidence>
<dbReference type="Proteomes" id="UP000249720">
    <property type="component" value="Unassembled WGS sequence"/>
</dbReference>
<gene>
    <name evidence="4" type="ORF">LX80_02017</name>
</gene>
<proteinExistence type="inferred from homology"/>
<keyword evidence="5" id="KW-1185">Reference proteome</keyword>
<dbReference type="InterPro" id="IPR008978">
    <property type="entry name" value="HSP20-like_chaperone"/>
</dbReference>
<protein>
    <submittedName>
        <fullName evidence="4">HSP20 family protein</fullName>
    </submittedName>
</protein>
<organism evidence="4 5">
    <name type="scientific">Hydrotalea sandarakina</name>
    <dbReference type="NCBI Taxonomy" id="1004304"/>
    <lineage>
        <taxon>Bacteria</taxon>
        <taxon>Pseudomonadati</taxon>
        <taxon>Bacteroidota</taxon>
        <taxon>Chitinophagia</taxon>
        <taxon>Chitinophagales</taxon>
        <taxon>Chitinophagaceae</taxon>
        <taxon>Hydrotalea</taxon>
    </lineage>
</organism>
<dbReference type="PROSITE" id="PS01031">
    <property type="entry name" value="SHSP"/>
    <property type="match status" value="1"/>
</dbReference>
<dbReference type="Gene3D" id="2.60.40.790">
    <property type="match status" value="1"/>
</dbReference>
<dbReference type="EMBL" id="QKZV01000006">
    <property type="protein sequence ID" value="PZX61856.1"/>
    <property type="molecule type" value="Genomic_DNA"/>
</dbReference>
<dbReference type="SUPFAM" id="SSF49764">
    <property type="entry name" value="HSP20-like chaperones"/>
    <property type="match status" value="1"/>
</dbReference>
<sequence>MTLVKHNAMTPVFNRFLDDFFNSDWADWGLKNFSSEGSTLPKVNIKEDDNGYTVEMAAPGMKKEDFQVNLDKQILTISAEAKTEKEEKKETYSRKEFNYQSFQRSFSLPDTADDEKISAKYTDGILHIYIPKKEEAKPKPAKTITIA</sequence>
<dbReference type="AlphaFoldDB" id="A0A2W7RSI8"/>
<dbReference type="Pfam" id="PF00011">
    <property type="entry name" value="HSP20"/>
    <property type="match status" value="1"/>
</dbReference>
<evidence type="ECO:0000313" key="5">
    <source>
        <dbReference type="Proteomes" id="UP000249720"/>
    </source>
</evidence>
<comment type="caution">
    <text evidence="4">The sequence shown here is derived from an EMBL/GenBank/DDBJ whole genome shotgun (WGS) entry which is preliminary data.</text>
</comment>